<evidence type="ECO:0000313" key="2">
    <source>
        <dbReference type="EMBL" id="EUA10471.1"/>
    </source>
</evidence>
<comment type="caution">
    <text evidence="2">The sequence shown here is derived from an EMBL/GenBank/DDBJ whole genome shotgun (WGS) entry which is preliminary data.</text>
</comment>
<feature type="domain" description="Aminoglycoside phosphotransferase" evidence="1">
    <location>
        <begin position="32"/>
        <end position="117"/>
    </location>
</feature>
<gene>
    <name evidence="2" type="ORF">I553_2746</name>
</gene>
<dbReference type="InterPro" id="IPR002575">
    <property type="entry name" value="Aminoglycoside_PTrfase"/>
</dbReference>
<dbReference type="SUPFAM" id="SSF56112">
    <property type="entry name" value="Protein kinase-like (PK-like)"/>
    <property type="match status" value="1"/>
</dbReference>
<keyword evidence="2" id="KW-0808">Transferase</keyword>
<evidence type="ECO:0000259" key="1">
    <source>
        <dbReference type="Pfam" id="PF01636"/>
    </source>
</evidence>
<dbReference type="Pfam" id="PF01636">
    <property type="entry name" value="APH"/>
    <property type="match status" value="1"/>
</dbReference>
<reference evidence="2" key="1">
    <citation type="submission" date="2014-01" db="EMBL/GenBank/DDBJ databases">
        <authorList>
            <person name="Brown-Elliot B."/>
            <person name="Wallace R."/>
            <person name="Lenaerts A."/>
            <person name="Ordway D."/>
            <person name="DeGroote M.A."/>
            <person name="Parker T."/>
            <person name="Sizemore C."/>
            <person name="Tallon L.J."/>
            <person name="Sadzewicz L.K."/>
            <person name="Sengamalay N."/>
            <person name="Fraser C.M."/>
            <person name="Hine E."/>
            <person name="Shefchek K.A."/>
            <person name="Das S.P."/>
            <person name="Tettelin H."/>
        </authorList>
    </citation>
    <scope>NUCLEOTIDE SEQUENCE [LARGE SCALE GENOMIC DNA]</scope>
    <source>
        <strain evidence="2">4042</strain>
    </source>
</reference>
<proteinExistence type="predicted"/>
<dbReference type="EMBL" id="JAOB01000087">
    <property type="protein sequence ID" value="EUA10471.1"/>
    <property type="molecule type" value="Genomic_DNA"/>
</dbReference>
<protein>
    <submittedName>
        <fullName evidence="2">Phosphotransferase enzyme family protein</fullName>
    </submittedName>
</protein>
<dbReference type="GO" id="GO:0016740">
    <property type="term" value="F:transferase activity"/>
    <property type="evidence" value="ECO:0007669"/>
    <property type="project" value="UniProtKB-KW"/>
</dbReference>
<sequence>MARLTAEELPLALEPVVRKMIPGGDSARIVNWRRAEGGYSTETYLFDVVGLSAPSSVGLVFRRPPDHAILPGYDLRRQFLTMQRLAGSPVPVPTVRWIDADGTALGTPYFVMDRIDDVVTVSDVPLISRRASSPTPTTRAALRCGMAAWTSSRRSTP</sequence>
<name>X7YUK7_MYCXE</name>
<dbReference type="AlphaFoldDB" id="X7YUK7"/>
<dbReference type="PATRIC" id="fig|1299334.3.peg.9100"/>
<organism evidence="2">
    <name type="scientific">Mycobacterium xenopi 4042</name>
    <dbReference type="NCBI Taxonomy" id="1299334"/>
    <lineage>
        <taxon>Bacteria</taxon>
        <taxon>Bacillati</taxon>
        <taxon>Actinomycetota</taxon>
        <taxon>Actinomycetes</taxon>
        <taxon>Mycobacteriales</taxon>
        <taxon>Mycobacteriaceae</taxon>
        <taxon>Mycobacterium</taxon>
    </lineage>
</organism>
<accession>X7YUK7</accession>
<dbReference type="Gene3D" id="3.30.200.20">
    <property type="entry name" value="Phosphorylase Kinase, domain 1"/>
    <property type="match status" value="1"/>
</dbReference>
<dbReference type="InterPro" id="IPR011009">
    <property type="entry name" value="Kinase-like_dom_sf"/>
</dbReference>